<dbReference type="InterPro" id="IPR006619">
    <property type="entry name" value="PGRP_domain_met/bac"/>
</dbReference>
<name>A0ABP8Y4K6_9MICO</name>
<evidence type="ECO:0000256" key="2">
    <source>
        <dbReference type="SAM" id="MobiDB-lite"/>
    </source>
</evidence>
<feature type="region of interest" description="Disordered" evidence="2">
    <location>
        <begin position="29"/>
        <end position="139"/>
    </location>
</feature>
<feature type="compositionally biased region" description="Acidic residues" evidence="2">
    <location>
        <begin position="66"/>
        <end position="78"/>
    </location>
</feature>
<dbReference type="SMART" id="SM00644">
    <property type="entry name" value="Ami_2"/>
    <property type="match status" value="1"/>
</dbReference>
<feature type="signal peptide" evidence="3">
    <location>
        <begin position="1"/>
        <end position="31"/>
    </location>
</feature>
<feature type="compositionally biased region" description="Basic and acidic residues" evidence="2">
    <location>
        <begin position="81"/>
        <end position="91"/>
    </location>
</feature>
<accession>A0ABP8Y4K6</accession>
<evidence type="ECO:0000259" key="4">
    <source>
        <dbReference type="SMART" id="SM00644"/>
    </source>
</evidence>
<protein>
    <recommendedName>
        <fullName evidence="8">N-acetylmuramoyl-L-alanine amidase family 2</fullName>
    </recommendedName>
</protein>
<feature type="region of interest" description="Disordered" evidence="2">
    <location>
        <begin position="238"/>
        <end position="265"/>
    </location>
</feature>
<feature type="domain" description="N-acetylmuramoyl-L-alanine amidase" evidence="4">
    <location>
        <begin position="285"/>
        <end position="435"/>
    </location>
</feature>
<feature type="chain" id="PRO_5046493310" description="N-acetylmuramoyl-L-alanine amidase family 2" evidence="3">
    <location>
        <begin position="32"/>
        <end position="742"/>
    </location>
</feature>
<feature type="domain" description="Peptidoglycan recognition protein family" evidence="5">
    <location>
        <begin position="272"/>
        <end position="429"/>
    </location>
</feature>
<reference evidence="7" key="1">
    <citation type="journal article" date="2019" name="Int. J. Syst. Evol. Microbiol.">
        <title>The Global Catalogue of Microorganisms (GCM) 10K type strain sequencing project: providing services to taxonomists for standard genome sequencing and annotation.</title>
        <authorList>
            <consortium name="The Broad Institute Genomics Platform"/>
            <consortium name="The Broad Institute Genome Sequencing Center for Infectious Disease"/>
            <person name="Wu L."/>
            <person name="Ma J."/>
        </authorList>
    </citation>
    <scope>NUCLEOTIDE SEQUENCE [LARGE SCALE GENOMIC DNA]</scope>
    <source>
        <strain evidence="7">JCM 18063</strain>
    </source>
</reference>
<evidence type="ECO:0000313" key="7">
    <source>
        <dbReference type="Proteomes" id="UP001500956"/>
    </source>
</evidence>
<feature type="compositionally biased region" description="Low complexity" evidence="2">
    <location>
        <begin position="94"/>
        <end position="118"/>
    </location>
</feature>
<dbReference type="PANTHER" id="PTHR11022:SF41">
    <property type="entry name" value="PEPTIDOGLYCAN-RECOGNITION PROTEIN LC-RELATED"/>
    <property type="match status" value="1"/>
</dbReference>
<gene>
    <name evidence="6" type="ORF">GCM10023216_06990</name>
</gene>
<dbReference type="InterPro" id="IPR036505">
    <property type="entry name" value="Amidase/PGRP_sf"/>
</dbReference>
<evidence type="ECO:0000256" key="1">
    <source>
        <dbReference type="ARBA" id="ARBA00007553"/>
    </source>
</evidence>
<dbReference type="SUPFAM" id="SSF55846">
    <property type="entry name" value="N-acetylmuramoyl-L-alanine amidase-like"/>
    <property type="match status" value="1"/>
</dbReference>
<feature type="compositionally biased region" description="Low complexity" evidence="2">
    <location>
        <begin position="29"/>
        <end position="45"/>
    </location>
</feature>
<evidence type="ECO:0000259" key="5">
    <source>
        <dbReference type="SMART" id="SM00701"/>
    </source>
</evidence>
<keyword evidence="7" id="KW-1185">Reference proteome</keyword>
<proteinExistence type="inferred from homology"/>
<comment type="caution">
    <text evidence="6">The sequence shown here is derived from an EMBL/GenBank/DDBJ whole genome shotgun (WGS) entry which is preliminary data.</text>
</comment>
<dbReference type="Proteomes" id="UP001500956">
    <property type="component" value="Unassembled WGS sequence"/>
</dbReference>
<evidence type="ECO:0008006" key="8">
    <source>
        <dbReference type="Google" id="ProtNLM"/>
    </source>
</evidence>
<comment type="similarity">
    <text evidence="1">Belongs to the N-acetylmuramoyl-L-alanine amidase 2 family.</text>
</comment>
<dbReference type="EMBL" id="BAABID010000004">
    <property type="protein sequence ID" value="GAA4720614.1"/>
    <property type="molecule type" value="Genomic_DNA"/>
</dbReference>
<dbReference type="InterPro" id="IPR002502">
    <property type="entry name" value="Amidase_domain"/>
</dbReference>
<evidence type="ECO:0000313" key="6">
    <source>
        <dbReference type="EMBL" id="GAA4720614.1"/>
    </source>
</evidence>
<dbReference type="SMART" id="SM00701">
    <property type="entry name" value="PGRP"/>
    <property type="match status" value="1"/>
</dbReference>
<dbReference type="PANTHER" id="PTHR11022">
    <property type="entry name" value="PEPTIDOGLYCAN RECOGNITION PROTEIN"/>
    <property type="match status" value="1"/>
</dbReference>
<evidence type="ECO:0000256" key="3">
    <source>
        <dbReference type="SAM" id="SignalP"/>
    </source>
</evidence>
<dbReference type="CDD" id="cd06583">
    <property type="entry name" value="PGRP"/>
    <property type="match status" value="1"/>
</dbReference>
<organism evidence="6 7">
    <name type="scientific">Isoptericola chiayiensis</name>
    <dbReference type="NCBI Taxonomy" id="579446"/>
    <lineage>
        <taxon>Bacteria</taxon>
        <taxon>Bacillati</taxon>
        <taxon>Actinomycetota</taxon>
        <taxon>Actinomycetes</taxon>
        <taxon>Micrococcales</taxon>
        <taxon>Promicromonosporaceae</taxon>
        <taxon>Isoptericola</taxon>
    </lineage>
</organism>
<dbReference type="Pfam" id="PF01510">
    <property type="entry name" value="Amidase_2"/>
    <property type="match status" value="1"/>
</dbReference>
<sequence>MTRTTAPRAVTAGVAGVLTFALVLPAGGAVAAPSAPSGPTTTGTAETTHVPAAADQDPEPVAPESSEAEFVESDDAAGDEVPAHEHEHSESEGSESPSAEPDSEATTEPSGEPSGEPSAESESEAAPDESSTPDTAPGGEEVLVADAAVTGFGVVGVTWSGDLTDEHALIVHVRTTERPDPAADDPSWSDWEEIAVEPSPRGRLDGTEPVVVGDVAHVQARVSGEDAADIRGLELTVIDPGTSSADDDVPVPPEETSPSGSAVAAMPVASRPGIASRADWGADESIMTWTPRQGDVRGAAIHHTAGTNGYSRSDVPRIIRGIYAYHAQTRDWGDIGYNFLVDRYGRIWEGRAGGVTRQTTGGHAIGVNATSTGISMIGNYDAVRPTTASISAVVRLVAWKLSLHDVPATGQVTLDGTRLNRVFGHRDVSSTACPGRYLYPKLGEIRRRAQAAQDRAAAEQAQKGIPDGTFVQNPNGNLAMVENGRKHIAYCSVVQEYGASCGRATKVSRWQWRAFEPGGRLQRTAMLTDGRVFRIDRGKKREAFDVLSLEKAGKLTKKVTLAPSAVRKLPYGNPFVRAGVVVVNRTNGNHRLVTAGNKHGYINKYLLRRTPLGDLDTGYLDGSSVSRMPKVAKTSGVVSRRNGRDFLMTRQGLLRVDRSGDLRGGTTTQHWSKALMKQFDRLGHPNPVVVRVRKQSQWYVLRDGVLRPVSKARARQLNGGNNPDVQVILKVTKRQFPVGSRL</sequence>
<dbReference type="InterPro" id="IPR015510">
    <property type="entry name" value="PGRP"/>
</dbReference>
<keyword evidence="3" id="KW-0732">Signal</keyword>
<dbReference type="RefSeq" id="WP_172148442.1">
    <property type="nucleotide sequence ID" value="NZ_BAABID010000004.1"/>
</dbReference>
<dbReference type="Gene3D" id="3.40.80.10">
    <property type="entry name" value="Peptidoglycan recognition protein-like"/>
    <property type="match status" value="1"/>
</dbReference>